<dbReference type="GO" id="GO:0016020">
    <property type="term" value="C:membrane"/>
    <property type="evidence" value="ECO:0007669"/>
    <property type="project" value="UniProtKB-SubCell"/>
</dbReference>
<feature type="transmembrane region" description="Helical" evidence="5">
    <location>
        <begin position="39"/>
        <end position="61"/>
    </location>
</feature>
<sequence>MPHLSFGWHTALEIALVLITLSLVLMLPRTRWARFASLALRESALMVTLYGLWGVVGAYTLTDRAAAISRGQSIWKWERRLHVPGEDWLQSYLLPHPHLTQVANAYYIYGHFNVLIAMLAWVWLRHRDAYPRLRLTIIVFTLMATAVQVVPVAPPRLLPGHLVVDTPTLFGQSVYDAGGLGAISQLAAMPSIHVGWSVLFAVTFIRLGRTWRRYLSVLHPLTMATVVVVTGNHYWADGAVSVVLLLLTFALLAGWDALRHRVRRGAGTAHRPDERTPVAVA</sequence>
<evidence type="ECO:0000256" key="4">
    <source>
        <dbReference type="ARBA" id="ARBA00023136"/>
    </source>
</evidence>
<reference evidence="7 8" key="1">
    <citation type="submission" date="2018-10" db="EMBL/GenBank/DDBJ databases">
        <title>Genomic Encyclopedia of Archaeal and Bacterial Type Strains, Phase II (KMG-II): from individual species to whole genera.</title>
        <authorList>
            <person name="Goeker M."/>
        </authorList>
    </citation>
    <scope>NUCLEOTIDE SEQUENCE [LARGE SCALE GENOMIC DNA]</scope>
    <source>
        <strain evidence="7 8">RP-AC37</strain>
    </source>
</reference>
<keyword evidence="3 5" id="KW-1133">Transmembrane helix</keyword>
<dbReference type="InterPro" id="IPR052185">
    <property type="entry name" value="IPC_Synthase-Related"/>
</dbReference>
<feature type="transmembrane region" description="Helical" evidence="5">
    <location>
        <begin position="136"/>
        <end position="157"/>
    </location>
</feature>
<comment type="caution">
    <text evidence="7">The sequence shown here is derived from an EMBL/GenBank/DDBJ whole genome shotgun (WGS) entry which is preliminary data.</text>
</comment>
<dbReference type="PANTHER" id="PTHR31310:SF7">
    <property type="entry name" value="PA-PHOSPHATASE RELATED-FAMILY PROTEIN DDB_G0268928"/>
    <property type="match status" value="1"/>
</dbReference>
<evidence type="ECO:0000256" key="3">
    <source>
        <dbReference type="ARBA" id="ARBA00022989"/>
    </source>
</evidence>
<comment type="subcellular location">
    <subcellularLocation>
        <location evidence="1">Membrane</location>
        <topology evidence="1">Multi-pass membrane protein</topology>
    </subcellularLocation>
</comment>
<keyword evidence="4 5" id="KW-0472">Membrane</keyword>
<evidence type="ECO:0000259" key="6">
    <source>
        <dbReference type="Pfam" id="PF14378"/>
    </source>
</evidence>
<keyword evidence="2 5" id="KW-0812">Transmembrane</keyword>
<name>A0A420XTI6_9ACTN</name>
<dbReference type="PANTHER" id="PTHR31310">
    <property type="match status" value="1"/>
</dbReference>
<keyword evidence="8" id="KW-1185">Reference proteome</keyword>
<dbReference type="EMBL" id="RBWV01000009">
    <property type="protein sequence ID" value="RKS80146.1"/>
    <property type="molecule type" value="Genomic_DNA"/>
</dbReference>
<dbReference type="CDD" id="cd03386">
    <property type="entry name" value="PAP2_Aur1_like"/>
    <property type="match status" value="1"/>
</dbReference>
<feature type="transmembrane region" description="Helical" evidence="5">
    <location>
        <begin position="106"/>
        <end position="124"/>
    </location>
</feature>
<organism evidence="7 8">
    <name type="scientific">Motilibacter peucedani</name>
    <dbReference type="NCBI Taxonomy" id="598650"/>
    <lineage>
        <taxon>Bacteria</taxon>
        <taxon>Bacillati</taxon>
        <taxon>Actinomycetota</taxon>
        <taxon>Actinomycetes</taxon>
        <taxon>Motilibacterales</taxon>
        <taxon>Motilibacteraceae</taxon>
        <taxon>Motilibacter</taxon>
    </lineage>
</organism>
<dbReference type="InParanoid" id="A0A420XTI6"/>
<proteinExistence type="predicted"/>
<dbReference type="Pfam" id="PF14378">
    <property type="entry name" value="PAP2_3"/>
    <property type="match status" value="1"/>
</dbReference>
<accession>A0A420XTI6</accession>
<gene>
    <name evidence="7" type="ORF">CLV35_0567</name>
</gene>
<dbReference type="RefSeq" id="WP_183061627.1">
    <property type="nucleotide sequence ID" value="NZ_RBWV01000009.1"/>
</dbReference>
<feature type="transmembrane region" description="Helical" evidence="5">
    <location>
        <begin position="214"/>
        <end position="234"/>
    </location>
</feature>
<dbReference type="AlphaFoldDB" id="A0A420XTI6"/>
<evidence type="ECO:0000256" key="2">
    <source>
        <dbReference type="ARBA" id="ARBA00022692"/>
    </source>
</evidence>
<feature type="transmembrane region" description="Helical" evidence="5">
    <location>
        <begin position="177"/>
        <end position="202"/>
    </location>
</feature>
<evidence type="ECO:0000313" key="7">
    <source>
        <dbReference type="EMBL" id="RKS80146.1"/>
    </source>
</evidence>
<feature type="transmembrane region" description="Helical" evidence="5">
    <location>
        <begin position="240"/>
        <end position="258"/>
    </location>
</feature>
<dbReference type="Proteomes" id="UP000281955">
    <property type="component" value="Unassembled WGS sequence"/>
</dbReference>
<evidence type="ECO:0000313" key="8">
    <source>
        <dbReference type="Proteomes" id="UP000281955"/>
    </source>
</evidence>
<feature type="transmembrane region" description="Helical" evidence="5">
    <location>
        <begin position="6"/>
        <end position="27"/>
    </location>
</feature>
<protein>
    <submittedName>
        <fullName evidence="7">PAP2 superfamily protein</fullName>
    </submittedName>
</protein>
<evidence type="ECO:0000256" key="5">
    <source>
        <dbReference type="SAM" id="Phobius"/>
    </source>
</evidence>
<feature type="domain" description="Inositolphosphotransferase Aur1/Ipt1" evidence="6">
    <location>
        <begin position="73"/>
        <end position="251"/>
    </location>
</feature>
<dbReference type="InterPro" id="IPR026841">
    <property type="entry name" value="Aur1/Ipt1"/>
</dbReference>
<evidence type="ECO:0000256" key="1">
    <source>
        <dbReference type="ARBA" id="ARBA00004141"/>
    </source>
</evidence>